<organism evidence="4 5">
    <name type="scientific">Brevundimonas nasdae</name>
    <dbReference type="NCBI Taxonomy" id="172043"/>
    <lineage>
        <taxon>Bacteria</taxon>
        <taxon>Pseudomonadati</taxon>
        <taxon>Pseudomonadota</taxon>
        <taxon>Alphaproteobacteria</taxon>
        <taxon>Caulobacterales</taxon>
        <taxon>Caulobacteraceae</taxon>
        <taxon>Brevundimonas</taxon>
    </lineage>
</organism>
<dbReference type="InterPro" id="IPR013154">
    <property type="entry name" value="ADH-like_N"/>
</dbReference>
<dbReference type="Proteomes" id="UP000824334">
    <property type="component" value="Chromosome"/>
</dbReference>
<dbReference type="Pfam" id="PF13602">
    <property type="entry name" value="ADH_zinc_N_2"/>
    <property type="match status" value="1"/>
</dbReference>
<dbReference type="GeneID" id="94374954"/>
<dbReference type="EMBL" id="CP080034">
    <property type="protein sequence ID" value="QYC11654.1"/>
    <property type="molecule type" value="Genomic_DNA"/>
</dbReference>
<keyword evidence="2" id="KW-0560">Oxidoreductase</keyword>
<gene>
    <name evidence="4" type="ORF">KWG56_06740</name>
</gene>
<dbReference type="InterPro" id="IPR020843">
    <property type="entry name" value="ER"/>
</dbReference>
<sequence length="307" mass="32312">MRALVATGNADRLVELTNVDEPALAHDELLVSVEAFSLNRPDFLWLSVPNPQWRVGIDFAGKVIQAAADGHGPAVGERVMVHAPDGGGGAELATAKPQFTTTIPANVSSETAAALPLAGLVALRLVREAAIKKGQRVLITGATGGVGHFAVELALNAGASVTALARPGEPVDTLIQRGAQVIYSLDEATEPFETILESIGGGVLTQAFAKLARRGTILWFGAASGQPAQIDFFSFFPDRSSMTLKHFVYSEVEGDDAADLQELINLVAKGVLNPHISRIEDWSQTSEVLKSIQTGSLTGKAVLTVKT</sequence>
<dbReference type="SMART" id="SM00829">
    <property type="entry name" value="PKS_ER"/>
    <property type="match status" value="1"/>
</dbReference>
<dbReference type="RefSeq" id="WP_219354198.1">
    <property type="nucleotide sequence ID" value="NZ_CP080034.1"/>
</dbReference>
<name>A0ABX8TQ77_9CAUL</name>
<evidence type="ECO:0000313" key="5">
    <source>
        <dbReference type="Proteomes" id="UP000824334"/>
    </source>
</evidence>
<evidence type="ECO:0000256" key="1">
    <source>
        <dbReference type="ARBA" id="ARBA00022857"/>
    </source>
</evidence>
<evidence type="ECO:0000256" key="2">
    <source>
        <dbReference type="ARBA" id="ARBA00023002"/>
    </source>
</evidence>
<dbReference type="Pfam" id="PF08240">
    <property type="entry name" value="ADH_N"/>
    <property type="match status" value="1"/>
</dbReference>
<evidence type="ECO:0000259" key="3">
    <source>
        <dbReference type="SMART" id="SM00829"/>
    </source>
</evidence>
<dbReference type="PANTHER" id="PTHR48106">
    <property type="entry name" value="QUINONE OXIDOREDUCTASE PIG3-RELATED"/>
    <property type="match status" value="1"/>
</dbReference>
<reference evidence="4 5" key="1">
    <citation type="submission" date="2021-07" db="EMBL/GenBank/DDBJ databases">
        <title>Isolation and characterization of bacteria from a gold mining with a capacity of golden bioaccumulation.</title>
        <authorList>
            <person name="Yang X.J."/>
        </authorList>
    </citation>
    <scope>NUCLEOTIDE SEQUENCE [LARGE SCALE GENOMIC DNA]</scope>
    <source>
        <strain evidence="4 5">Au29</strain>
    </source>
</reference>
<evidence type="ECO:0000313" key="4">
    <source>
        <dbReference type="EMBL" id="QYC11654.1"/>
    </source>
</evidence>
<keyword evidence="1" id="KW-0521">NADP</keyword>
<protein>
    <submittedName>
        <fullName evidence="4">Zinc-binding dehydrogenase</fullName>
    </submittedName>
</protein>
<keyword evidence="5" id="KW-1185">Reference proteome</keyword>
<feature type="domain" description="Enoyl reductase (ER)" evidence="3">
    <location>
        <begin position="8"/>
        <end position="303"/>
    </location>
</feature>
<proteinExistence type="predicted"/>
<accession>A0ABX8TQ77</accession>